<feature type="compositionally biased region" description="Pro residues" evidence="1">
    <location>
        <begin position="1"/>
        <end position="11"/>
    </location>
</feature>
<proteinExistence type="predicted"/>
<evidence type="ECO:0000313" key="2">
    <source>
        <dbReference type="EMBL" id="GAN76337.1"/>
    </source>
</evidence>
<dbReference type="EMBL" id="BANB01000086">
    <property type="protein sequence ID" value="GAN76337.1"/>
    <property type="molecule type" value="Genomic_DNA"/>
</dbReference>
<gene>
    <name evidence="2" type="ORF">Asru_0086_13</name>
</gene>
<dbReference type="Proteomes" id="UP000032680">
    <property type="component" value="Unassembled WGS sequence"/>
</dbReference>
<dbReference type="InterPro" id="IPR011990">
    <property type="entry name" value="TPR-like_helical_dom_sf"/>
</dbReference>
<keyword evidence="3" id="KW-1185">Reference proteome</keyword>
<reference evidence="2 3" key="1">
    <citation type="submission" date="2012-11" db="EMBL/GenBank/DDBJ databases">
        <title>Whole genome sequence of Acidisphaera rubrifaciens HS-AP3.</title>
        <authorList>
            <person name="Azuma Y."/>
            <person name="Higashiura N."/>
            <person name="Hirakawa H."/>
            <person name="Matsushita K."/>
        </authorList>
    </citation>
    <scope>NUCLEOTIDE SEQUENCE [LARGE SCALE GENOMIC DNA]</scope>
    <source>
        <strain evidence="2 3">HS-AP3</strain>
    </source>
</reference>
<accession>A0A0D6P3W1</accession>
<organism evidence="2 3">
    <name type="scientific">Acidisphaera rubrifaciens HS-AP3</name>
    <dbReference type="NCBI Taxonomy" id="1231350"/>
    <lineage>
        <taxon>Bacteria</taxon>
        <taxon>Pseudomonadati</taxon>
        <taxon>Pseudomonadota</taxon>
        <taxon>Alphaproteobacteria</taxon>
        <taxon>Acetobacterales</taxon>
        <taxon>Acetobacteraceae</taxon>
        <taxon>Acidisphaera</taxon>
    </lineage>
</organism>
<dbReference type="InterPro" id="IPR037919">
    <property type="entry name" value="OGT"/>
</dbReference>
<evidence type="ECO:0000256" key="1">
    <source>
        <dbReference type="SAM" id="MobiDB-lite"/>
    </source>
</evidence>
<comment type="caution">
    <text evidence="2">The sequence shown here is derived from an EMBL/GenBank/DDBJ whole genome shotgun (WGS) entry which is preliminary data.</text>
</comment>
<dbReference type="GO" id="GO:0006493">
    <property type="term" value="P:protein O-linked glycosylation"/>
    <property type="evidence" value="ECO:0007669"/>
    <property type="project" value="InterPro"/>
</dbReference>
<dbReference type="PANTHER" id="PTHR44366:SF1">
    <property type="entry name" value="UDP-N-ACETYLGLUCOSAMINE--PEPTIDE N-ACETYLGLUCOSAMINYLTRANSFERASE 110 KDA SUBUNIT"/>
    <property type="match status" value="1"/>
</dbReference>
<feature type="region of interest" description="Disordered" evidence="1">
    <location>
        <begin position="1"/>
        <end position="40"/>
    </location>
</feature>
<feature type="compositionally biased region" description="Pro residues" evidence="1">
    <location>
        <begin position="28"/>
        <end position="40"/>
    </location>
</feature>
<dbReference type="InterPro" id="IPR019734">
    <property type="entry name" value="TPR_rpt"/>
</dbReference>
<dbReference type="PANTHER" id="PTHR44366">
    <property type="entry name" value="UDP-N-ACETYLGLUCOSAMINE--PEPTIDE N-ACETYLGLUCOSAMINYLTRANSFERASE 110 KDA SUBUNIT"/>
    <property type="match status" value="1"/>
</dbReference>
<dbReference type="Gene3D" id="3.40.50.2000">
    <property type="entry name" value="Glycogen Phosphorylase B"/>
    <property type="match status" value="1"/>
</dbReference>
<dbReference type="Gene3D" id="1.25.40.10">
    <property type="entry name" value="Tetratricopeptide repeat domain"/>
    <property type="match status" value="1"/>
</dbReference>
<dbReference type="AlphaFoldDB" id="A0A0D6P3W1"/>
<name>A0A0D6P3W1_9PROT</name>
<sequence>MNNPAVLPPPDTVQKSTAPAPSAASAPAPAPAGQAPPPDPIEAALVRARQAAQAKRWNEAMGICQDVLATAADQPAALALMGTIHAQRGAVEEGITLLERATAQQPNVAGWHANLCALYRLACRTQDAVRAGQTAVRLQSNNPQYLINLALALIDLDERGQAVACLLRTLGLDPKEASAHLALGQILLAQGEMQPGWIEYEWRNETEAAKGTLPRITSALWNGMKLQGRLLLIGDQGYGDTIQFARYIPIAAKLCQGLTVGCSPELAPLIAKLPGIESCHHRWDEIPGHAAHARLSSLPYLLRTELDTIPWDGPYLSPDPARVAHWRDVLDTRLGRDRPRIGLAWSGRPTHPNDRRRSIRLSALLPLSEVAGVHFVSLQRPMPAADVGLLGAFAGLRDDADTLSDFEETAALVTNLDLVITVDTAVGHLTGAIGRPAWILTPRPSDWRWLLERSDSPWYPSVRLFRQPAPGVWDVPVREAAEALRAFVATNPHAGA</sequence>
<dbReference type="SUPFAM" id="SSF53756">
    <property type="entry name" value="UDP-Glycosyltransferase/glycogen phosphorylase"/>
    <property type="match status" value="1"/>
</dbReference>
<dbReference type="SMART" id="SM00028">
    <property type="entry name" value="TPR"/>
    <property type="match status" value="3"/>
</dbReference>
<dbReference type="SUPFAM" id="SSF48452">
    <property type="entry name" value="TPR-like"/>
    <property type="match status" value="1"/>
</dbReference>
<dbReference type="GO" id="GO:0097363">
    <property type="term" value="F:protein O-acetylglucosaminyltransferase activity"/>
    <property type="evidence" value="ECO:0007669"/>
    <property type="project" value="TreeGrafter"/>
</dbReference>
<dbReference type="RefSeq" id="WP_148360293.1">
    <property type="nucleotide sequence ID" value="NZ_BANB01000086.1"/>
</dbReference>
<dbReference type="Pfam" id="PF14559">
    <property type="entry name" value="TPR_19"/>
    <property type="match status" value="1"/>
</dbReference>
<feature type="compositionally biased region" description="Low complexity" evidence="1">
    <location>
        <begin position="18"/>
        <end position="27"/>
    </location>
</feature>
<protein>
    <submittedName>
        <fullName evidence="2">Uncharacterized protein</fullName>
    </submittedName>
</protein>
<evidence type="ECO:0000313" key="3">
    <source>
        <dbReference type="Proteomes" id="UP000032680"/>
    </source>
</evidence>
<dbReference type="OrthoDB" id="9778733at2"/>